<keyword evidence="4 7" id="KW-1133">Transmembrane helix</keyword>
<organism evidence="10">
    <name type="scientific">Chromera velia CCMP2878</name>
    <dbReference type="NCBI Taxonomy" id="1169474"/>
    <lineage>
        <taxon>Eukaryota</taxon>
        <taxon>Sar</taxon>
        <taxon>Alveolata</taxon>
        <taxon>Colpodellida</taxon>
        <taxon>Chromeraceae</taxon>
        <taxon>Chromera</taxon>
    </lineage>
</organism>
<feature type="domain" description="EamA" evidence="9">
    <location>
        <begin position="536"/>
        <end position="654"/>
    </location>
</feature>
<dbReference type="VEuPathDB" id="CryptoDB:Cvel_27281"/>
<accession>A0A0G4HGM5</accession>
<name>A0A0G4HGM5_9ALVE</name>
<keyword evidence="5 7" id="KW-0472">Membrane</keyword>
<evidence type="ECO:0000256" key="6">
    <source>
        <dbReference type="SAM" id="MobiDB-lite"/>
    </source>
</evidence>
<feature type="compositionally biased region" description="Polar residues" evidence="6">
    <location>
        <begin position="78"/>
        <end position="88"/>
    </location>
</feature>
<feature type="domain" description="EamA" evidence="9">
    <location>
        <begin position="319"/>
        <end position="441"/>
    </location>
</feature>
<feature type="region of interest" description="Disordered" evidence="6">
    <location>
        <begin position="272"/>
        <end position="307"/>
    </location>
</feature>
<feature type="compositionally biased region" description="Acidic residues" evidence="6">
    <location>
        <begin position="666"/>
        <end position="677"/>
    </location>
</feature>
<evidence type="ECO:0000313" key="10">
    <source>
        <dbReference type="EMBL" id="CEM43082.1"/>
    </source>
</evidence>
<feature type="compositionally biased region" description="Basic and acidic residues" evidence="6">
    <location>
        <begin position="56"/>
        <end position="67"/>
    </location>
</feature>
<dbReference type="PANTHER" id="PTHR42920:SF5">
    <property type="entry name" value="EAMA DOMAIN-CONTAINING PROTEIN"/>
    <property type="match status" value="1"/>
</dbReference>
<feature type="compositionally biased region" description="Basic and acidic residues" evidence="6">
    <location>
        <begin position="678"/>
        <end position="690"/>
    </location>
</feature>
<evidence type="ECO:0000256" key="5">
    <source>
        <dbReference type="ARBA" id="ARBA00023136"/>
    </source>
</evidence>
<feature type="signal peptide" evidence="8">
    <location>
        <begin position="1"/>
        <end position="27"/>
    </location>
</feature>
<keyword evidence="8" id="KW-0732">Signal</keyword>
<protein>
    <recommendedName>
        <fullName evidence="9">EamA domain-containing protein</fullName>
    </recommendedName>
</protein>
<reference evidence="10" key="1">
    <citation type="submission" date="2014-11" db="EMBL/GenBank/DDBJ databases">
        <authorList>
            <person name="Otto D Thomas"/>
            <person name="Naeem Raeece"/>
        </authorList>
    </citation>
    <scope>NUCLEOTIDE SEQUENCE</scope>
</reference>
<feature type="region of interest" description="Disordered" evidence="6">
    <location>
        <begin position="237"/>
        <end position="258"/>
    </location>
</feature>
<feature type="transmembrane region" description="Helical" evidence="7">
    <location>
        <begin position="370"/>
        <end position="393"/>
    </location>
</feature>
<sequence length="884" mass="92427">MRTVSSKAAAVAAAAVLVSNSAGLVSAFSSSPSPALKTTAPFPSRSFKRSRRASPQHREAKASRPRDLLSLSPAKGSPLNSGNQNASFPSERRLTEERPLHETEEDDGSGKVETRSSSSSSRSFINEEKVSRQRLGGGADVFEEIERRGESAHRVFVPFDSIDVAGLLDAGEVRKEKDEEHLEIQSESHFKARLQTQPRPSSYASSSLSPSSRSFANAQGPSHVSATLMAAETAREGEAGAVGVTEREDGERGALSVPISLSADANGIGAATNAGEREETAQGQGGHMARETKAQGTEEKEQEKEGELFSPSWLFPRLATVLMAVTTGTNFGSIKFMQDTLPPSVAAAARFSVAALVIAPWVLKARLEVVGLGILGGIPVAIGYITQALGLNLSSADEAAFLCSLVVVFTPLLEAGLTGKKFKSHSVQAAVVALLGVALLTQKSLTLPDPSSFSLSSLTDAFVHLQEGKAQLGEETVGSGFGLPLPVSLSIGAGTLLNLVQAVGFSGGYVVAEEAMKRYPEEAVPYSGVTLWVTALAALVWAGGDLWGLGGVRESLEGLGVQSVREAVETGGFAFGDILAHKEALLAVFYTGAIATALTVIVETVVLKYLGAGEMALILASEPLWAALFAGWLLGEAMGAKDIAGGALILSACVYGQMMALKEPGEQEEEEEEEEEHEEGRMKEREETRTDNYQSSSSQLVGVMKSGMRLRRAPLRLLLSASGSESRRRGKGQGERKEKDQLVGVASAAALSSVARPALFFSGAADFVDVAASSSADGAGVSASASSYEAMAASALEKVGQEAVRAAESLSESTGGGAKLVPLAEKATKIGGVAVPSLMEKAASLGDAGIDTAERVSELSPALMDKMGRKIELASEVLQRIRGY</sequence>
<feature type="region of interest" description="Disordered" evidence="6">
    <location>
        <begin position="27"/>
        <end position="139"/>
    </location>
</feature>
<comment type="subcellular location">
    <subcellularLocation>
        <location evidence="1">Cell membrane</location>
        <topology evidence="1">Multi-pass membrane protein</topology>
    </subcellularLocation>
</comment>
<evidence type="ECO:0000259" key="9">
    <source>
        <dbReference type="Pfam" id="PF00892"/>
    </source>
</evidence>
<dbReference type="EMBL" id="CDMZ01002607">
    <property type="protein sequence ID" value="CEM43082.1"/>
    <property type="molecule type" value="Genomic_DNA"/>
</dbReference>
<evidence type="ECO:0000256" key="3">
    <source>
        <dbReference type="ARBA" id="ARBA00022692"/>
    </source>
</evidence>
<feature type="transmembrane region" description="Helical" evidence="7">
    <location>
        <begin position="523"/>
        <end position="543"/>
    </location>
</feature>
<dbReference type="AlphaFoldDB" id="A0A0G4HGM5"/>
<proteinExistence type="predicted"/>
<evidence type="ECO:0000256" key="7">
    <source>
        <dbReference type="SAM" id="Phobius"/>
    </source>
</evidence>
<feature type="transmembrane region" description="Helical" evidence="7">
    <location>
        <begin position="345"/>
        <end position="363"/>
    </location>
</feature>
<feature type="compositionally biased region" description="Basic and acidic residues" evidence="6">
    <location>
        <begin position="90"/>
        <end position="114"/>
    </location>
</feature>
<feature type="compositionally biased region" description="Basic and acidic residues" evidence="6">
    <location>
        <begin position="174"/>
        <end position="190"/>
    </location>
</feature>
<feature type="transmembrane region" description="Helical" evidence="7">
    <location>
        <begin position="489"/>
        <end position="511"/>
    </location>
</feature>
<feature type="region of interest" description="Disordered" evidence="6">
    <location>
        <begin position="174"/>
        <end position="223"/>
    </location>
</feature>
<dbReference type="InterPro" id="IPR000620">
    <property type="entry name" value="EamA_dom"/>
</dbReference>
<feature type="chain" id="PRO_5005191421" description="EamA domain-containing protein" evidence="8">
    <location>
        <begin position="28"/>
        <end position="884"/>
    </location>
</feature>
<evidence type="ECO:0000256" key="4">
    <source>
        <dbReference type="ARBA" id="ARBA00022989"/>
    </source>
</evidence>
<keyword evidence="3 7" id="KW-0812">Transmembrane</keyword>
<dbReference type="InterPro" id="IPR037185">
    <property type="entry name" value="EmrE-like"/>
</dbReference>
<feature type="transmembrane region" description="Helical" evidence="7">
    <location>
        <begin position="587"/>
        <end position="610"/>
    </location>
</feature>
<feature type="transmembrane region" description="Helical" evidence="7">
    <location>
        <begin position="617"/>
        <end position="635"/>
    </location>
</feature>
<dbReference type="PANTHER" id="PTHR42920">
    <property type="entry name" value="OS03G0707200 PROTEIN-RELATED"/>
    <property type="match status" value="1"/>
</dbReference>
<feature type="region of interest" description="Disordered" evidence="6">
    <location>
        <begin position="662"/>
        <end position="698"/>
    </location>
</feature>
<evidence type="ECO:0000256" key="1">
    <source>
        <dbReference type="ARBA" id="ARBA00004651"/>
    </source>
</evidence>
<feature type="compositionally biased region" description="Basic and acidic residues" evidence="6">
    <location>
        <begin position="288"/>
        <end position="307"/>
    </location>
</feature>
<evidence type="ECO:0000256" key="2">
    <source>
        <dbReference type="ARBA" id="ARBA00022475"/>
    </source>
</evidence>
<dbReference type="InterPro" id="IPR051258">
    <property type="entry name" value="Diverse_Substrate_Transporter"/>
</dbReference>
<feature type="compositionally biased region" description="Basic residues" evidence="6">
    <location>
        <begin position="46"/>
        <end position="55"/>
    </location>
</feature>
<evidence type="ECO:0000256" key="8">
    <source>
        <dbReference type="SAM" id="SignalP"/>
    </source>
</evidence>
<dbReference type="GO" id="GO:0005886">
    <property type="term" value="C:plasma membrane"/>
    <property type="evidence" value="ECO:0007669"/>
    <property type="project" value="UniProtKB-SubCell"/>
</dbReference>
<feature type="compositionally biased region" description="Low complexity" evidence="6">
    <location>
        <begin position="198"/>
        <end position="214"/>
    </location>
</feature>
<keyword evidence="2" id="KW-1003">Cell membrane</keyword>
<dbReference type="Pfam" id="PF00892">
    <property type="entry name" value="EamA"/>
    <property type="match status" value="2"/>
</dbReference>
<dbReference type="SUPFAM" id="SSF103481">
    <property type="entry name" value="Multidrug resistance efflux transporter EmrE"/>
    <property type="match status" value="2"/>
</dbReference>
<gene>
    <name evidence="10" type="ORF">Cvel_27281</name>
</gene>